<gene>
    <name evidence="3" type="ORF">VNO78_28412</name>
</gene>
<keyword evidence="2" id="KW-0812">Transmembrane</keyword>
<evidence type="ECO:0000313" key="4">
    <source>
        <dbReference type="Proteomes" id="UP001386955"/>
    </source>
</evidence>
<sequence>MGGHQKKISQTQTRRNEIMDFTVSHEPTGFDLMQNCDLPPPSKFFMGSDNSVKLTMNRFYNIAGEGEEQDSKYSGADERDKMELLKALQASQTRAREAEKKAAVLEKEREGLSVILLEESMHLFAYRQQVRLLELQVLHLQQSLWLRQQPELNVGSSKGNGYDEESSVAWVLAWVLSLGIGVTTAIACRYYL</sequence>
<protein>
    <submittedName>
        <fullName evidence="3">Uncharacterized protein</fullName>
    </submittedName>
</protein>
<name>A0AAN9S4F4_PSOTE</name>
<dbReference type="Proteomes" id="UP001386955">
    <property type="component" value="Unassembled WGS sequence"/>
</dbReference>
<feature type="coiled-coil region" evidence="1">
    <location>
        <begin position="81"/>
        <end position="115"/>
    </location>
</feature>
<keyword evidence="4" id="KW-1185">Reference proteome</keyword>
<dbReference type="EMBL" id="JAYMYS010000007">
    <property type="protein sequence ID" value="KAK7387534.1"/>
    <property type="molecule type" value="Genomic_DNA"/>
</dbReference>
<comment type="caution">
    <text evidence="3">The sequence shown here is derived from an EMBL/GenBank/DDBJ whole genome shotgun (WGS) entry which is preliminary data.</text>
</comment>
<dbReference type="PANTHER" id="PTHR33868">
    <property type="entry name" value="EXPRESSED PROTEIN"/>
    <property type="match status" value="1"/>
</dbReference>
<dbReference type="AlphaFoldDB" id="A0AAN9S4F4"/>
<evidence type="ECO:0000256" key="2">
    <source>
        <dbReference type="SAM" id="Phobius"/>
    </source>
</evidence>
<reference evidence="3 4" key="1">
    <citation type="submission" date="2024-01" db="EMBL/GenBank/DDBJ databases">
        <title>The genomes of 5 underutilized Papilionoideae crops provide insights into root nodulation and disease resistanc.</title>
        <authorList>
            <person name="Jiang F."/>
        </authorList>
    </citation>
    <scope>NUCLEOTIDE SEQUENCE [LARGE SCALE GENOMIC DNA]</scope>
    <source>
        <strain evidence="3">DUOXIRENSHENG_FW03</strain>
        <tissue evidence="3">Leaves</tissue>
    </source>
</reference>
<evidence type="ECO:0000313" key="3">
    <source>
        <dbReference type="EMBL" id="KAK7387534.1"/>
    </source>
</evidence>
<evidence type="ECO:0000256" key="1">
    <source>
        <dbReference type="SAM" id="Coils"/>
    </source>
</evidence>
<organism evidence="3 4">
    <name type="scientific">Psophocarpus tetragonolobus</name>
    <name type="common">Winged bean</name>
    <name type="synonym">Dolichos tetragonolobus</name>
    <dbReference type="NCBI Taxonomy" id="3891"/>
    <lineage>
        <taxon>Eukaryota</taxon>
        <taxon>Viridiplantae</taxon>
        <taxon>Streptophyta</taxon>
        <taxon>Embryophyta</taxon>
        <taxon>Tracheophyta</taxon>
        <taxon>Spermatophyta</taxon>
        <taxon>Magnoliopsida</taxon>
        <taxon>eudicotyledons</taxon>
        <taxon>Gunneridae</taxon>
        <taxon>Pentapetalae</taxon>
        <taxon>rosids</taxon>
        <taxon>fabids</taxon>
        <taxon>Fabales</taxon>
        <taxon>Fabaceae</taxon>
        <taxon>Papilionoideae</taxon>
        <taxon>50 kb inversion clade</taxon>
        <taxon>NPAAA clade</taxon>
        <taxon>indigoferoid/millettioid clade</taxon>
        <taxon>Phaseoleae</taxon>
        <taxon>Psophocarpus</taxon>
    </lineage>
</organism>
<dbReference type="PANTHER" id="PTHR33868:SF10">
    <property type="entry name" value="OS08G0483100 PROTEIN"/>
    <property type="match status" value="1"/>
</dbReference>
<proteinExistence type="predicted"/>
<feature type="transmembrane region" description="Helical" evidence="2">
    <location>
        <begin position="168"/>
        <end position="191"/>
    </location>
</feature>
<keyword evidence="2" id="KW-0472">Membrane</keyword>
<keyword evidence="1" id="KW-0175">Coiled coil</keyword>
<keyword evidence="2" id="KW-1133">Transmembrane helix</keyword>
<accession>A0AAN9S4F4</accession>